<dbReference type="Gene3D" id="1.20.1270.360">
    <property type="match status" value="1"/>
</dbReference>
<dbReference type="Pfam" id="PF03860">
    <property type="entry name" value="Csp"/>
    <property type="match status" value="1"/>
</dbReference>
<dbReference type="PANTHER" id="PTHR37310:SF1">
    <property type="entry name" value="CYTOPLASMIC PROTEIN"/>
    <property type="match status" value="1"/>
</dbReference>
<dbReference type="InterPro" id="IPR044543">
    <property type="entry name" value="YHJQ-like"/>
</dbReference>
<dbReference type="EMBL" id="JACYNN010000015">
    <property type="protein sequence ID" value="MBD8108183.1"/>
    <property type="molecule type" value="Genomic_DNA"/>
</dbReference>
<keyword evidence="4" id="KW-1185">Reference proteome</keyword>
<evidence type="ECO:0000313" key="3">
    <source>
        <dbReference type="Proteomes" id="UP000306393"/>
    </source>
</evidence>
<gene>
    <name evidence="2" type="ORF">EpCFBP13511_17990</name>
    <name evidence="1" type="ORF">IFT93_17475</name>
</gene>
<reference evidence="1 4" key="2">
    <citation type="journal article" date="2020" name="FEMS Microbiol. Ecol.">
        <title>Temporal dynamics of bacterial communities during seed development and maturation.</title>
        <authorList>
            <person name="Chesneau G."/>
            <person name="Torres-Cortes G."/>
            <person name="Briand M."/>
            <person name="Darrasse A."/>
            <person name="Preveaux A."/>
            <person name="Marais C."/>
            <person name="Jacques M.A."/>
            <person name="Shade A."/>
            <person name="Barret M."/>
        </authorList>
    </citation>
    <scope>NUCLEOTIDE SEQUENCE [LARGE SCALE GENOMIC DNA]</scope>
    <source>
        <strain evidence="1 4">CFBP13732</strain>
    </source>
</reference>
<name>A0A354DVA7_9GAMM</name>
<dbReference type="PANTHER" id="PTHR37310">
    <property type="entry name" value="CYTOPLASMIC PROTEIN-RELATED"/>
    <property type="match status" value="1"/>
</dbReference>
<sequence>MSEMNQLCINACLSCLAACERCATACLQEPNLEHLRDCIRLDRQCAVLCGMTAQLLAMDSDYAPQICKLCADACEKCGKTCSQHDHDHCQICATACFDCAESCRGIAMRLP</sequence>
<evidence type="ECO:0000313" key="4">
    <source>
        <dbReference type="Proteomes" id="UP000661012"/>
    </source>
</evidence>
<evidence type="ECO:0000313" key="1">
    <source>
        <dbReference type="EMBL" id="MBD8108183.1"/>
    </source>
</evidence>
<evidence type="ECO:0000313" key="2">
    <source>
        <dbReference type="EMBL" id="TKJ86731.1"/>
    </source>
</evidence>
<reference evidence="2 3" key="1">
    <citation type="journal article" date="2019" name="Sci. Rep.">
        <title>Differences in resource use lead to coexistence of seed-transmitted microbial populations.</title>
        <authorList>
            <person name="Torres-Cortes G."/>
            <person name="Garcia B.J."/>
            <person name="Compant S."/>
            <person name="Rezki S."/>
            <person name="Jones P."/>
            <person name="Preveaux A."/>
            <person name="Briand M."/>
            <person name="Roulet A."/>
            <person name="Bouchez O."/>
            <person name="Jacobson D."/>
            <person name="Barret M."/>
        </authorList>
    </citation>
    <scope>NUCLEOTIDE SEQUENCE [LARGE SCALE GENOMIC DNA]</scope>
    <source>
        <strain evidence="2 3">CFBP13511</strain>
    </source>
</reference>
<dbReference type="OrthoDB" id="5396211at2"/>
<dbReference type="Proteomes" id="UP000306393">
    <property type="component" value="Unassembled WGS sequence"/>
</dbReference>
<protein>
    <submittedName>
        <fullName evidence="2">Four-helix bundle copper-binding protein</fullName>
    </submittedName>
</protein>
<comment type="caution">
    <text evidence="2">The sequence shown here is derived from an EMBL/GenBank/DDBJ whole genome shotgun (WGS) entry which is preliminary data.</text>
</comment>
<dbReference type="EMBL" id="QGAC01000018">
    <property type="protein sequence ID" value="TKJ86731.1"/>
    <property type="molecule type" value="Genomic_DNA"/>
</dbReference>
<dbReference type="RefSeq" id="WP_062748736.1">
    <property type="nucleotide sequence ID" value="NZ_CP022727.1"/>
</dbReference>
<dbReference type="AlphaFoldDB" id="A0A354DVA7"/>
<organism evidence="2 3">
    <name type="scientific">Erwinia persicina</name>
    <dbReference type="NCBI Taxonomy" id="55211"/>
    <lineage>
        <taxon>Bacteria</taxon>
        <taxon>Pseudomonadati</taxon>
        <taxon>Pseudomonadota</taxon>
        <taxon>Gammaproteobacteria</taxon>
        <taxon>Enterobacterales</taxon>
        <taxon>Erwiniaceae</taxon>
        <taxon>Erwinia</taxon>
    </lineage>
</organism>
<dbReference type="CDD" id="cd08026">
    <property type="entry name" value="DUF326"/>
    <property type="match status" value="1"/>
</dbReference>
<proteinExistence type="predicted"/>
<accession>A0A354DVA7</accession>
<dbReference type="Proteomes" id="UP000661012">
    <property type="component" value="Unassembled WGS sequence"/>
</dbReference>
<dbReference type="KEGG" id="epe:CI789_23635"/>
<dbReference type="InterPro" id="IPR005560">
    <property type="entry name" value="Csp_YhjQ"/>
</dbReference>
<dbReference type="STRING" id="1219360.GCA_001571305_04079"/>